<dbReference type="Proteomes" id="UP000499080">
    <property type="component" value="Unassembled WGS sequence"/>
</dbReference>
<comment type="caution">
    <text evidence="1">The sequence shown here is derived from an EMBL/GenBank/DDBJ whole genome shotgun (WGS) entry which is preliminary data.</text>
</comment>
<evidence type="ECO:0008006" key="4">
    <source>
        <dbReference type="Google" id="ProtNLM"/>
    </source>
</evidence>
<dbReference type="AlphaFoldDB" id="A0A4Y2UA13"/>
<evidence type="ECO:0000313" key="1">
    <source>
        <dbReference type="EMBL" id="GBO08924.1"/>
    </source>
</evidence>
<dbReference type="OrthoDB" id="6437556at2759"/>
<keyword evidence="3" id="KW-1185">Reference proteome</keyword>
<reference evidence="1 3" key="1">
    <citation type="journal article" date="2019" name="Sci. Rep.">
        <title>Orb-weaving spider Araneus ventricosus genome elucidates the spidroin gene catalogue.</title>
        <authorList>
            <person name="Kono N."/>
            <person name="Nakamura H."/>
            <person name="Ohtoshi R."/>
            <person name="Moran D.A.P."/>
            <person name="Shinohara A."/>
            <person name="Yoshida Y."/>
            <person name="Fujiwara M."/>
            <person name="Mori M."/>
            <person name="Tomita M."/>
            <person name="Arakawa K."/>
        </authorList>
    </citation>
    <scope>NUCLEOTIDE SEQUENCE [LARGE SCALE GENOMIC DNA]</scope>
</reference>
<dbReference type="EMBL" id="BGPR01034516">
    <property type="protein sequence ID" value="GBO08936.1"/>
    <property type="molecule type" value="Genomic_DNA"/>
</dbReference>
<evidence type="ECO:0000313" key="3">
    <source>
        <dbReference type="Proteomes" id="UP000499080"/>
    </source>
</evidence>
<dbReference type="EMBL" id="BGPR01034509">
    <property type="protein sequence ID" value="GBO08924.1"/>
    <property type="molecule type" value="Genomic_DNA"/>
</dbReference>
<accession>A0A4Y2UA13</accession>
<gene>
    <name evidence="1" type="ORF">AVEN_192904_1</name>
    <name evidence="2" type="ORF">AVEN_41688_1</name>
</gene>
<organism evidence="1 3">
    <name type="scientific">Araneus ventricosus</name>
    <name type="common">Orbweaver spider</name>
    <name type="synonym">Epeira ventricosa</name>
    <dbReference type="NCBI Taxonomy" id="182803"/>
    <lineage>
        <taxon>Eukaryota</taxon>
        <taxon>Metazoa</taxon>
        <taxon>Ecdysozoa</taxon>
        <taxon>Arthropoda</taxon>
        <taxon>Chelicerata</taxon>
        <taxon>Arachnida</taxon>
        <taxon>Araneae</taxon>
        <taxon>Araneomorphae</taxon>
        <taxon>Entelegynae</taxon>
        <taxon>Araneoidea</taxon>
        <taxon>Araneidae</taxon>
        <taxon>Araneus</taxon>
    </lineage>
</organism>
<evidence type="ECO:0000313" key="2">
    <source>
        <dbReference type="EMBL" id="GBO08936.1"/>
    </source>
</evidence>
<proteinExistence type="predicted"/>
<protein>
    <recommendedName>
        <fullName evidence="4">RNase H type-1 domain-containing protein</fullName>
    </recommendedName>
</protein>
<sequence>MKSILKDSTNIRLCWIKAHVGISGNEATKKEADDINVKFSKKWLKNYLQRLTLERWQARWELSQKARYTYGLLPRVSFDRCFGDFFLNQFMTGHGVFPVHQMKFYGKSDLCHCERDQGTITHYLYGCTSFLHMRQAYFPADIFRLGLLDLIALARARSGLRLMIQFLLQKCLA</sequence>
<name>A0A4Y2UA13_ARAVE</name>